<feature type="coiled-coil region" evidence="1">
    <location>
        <begin position="92"/>
        <end position="203"/>
    </location>
</feature>
<gene>
    <name evidence="3" type="ORF">AFULGI_00005490</name>
</gene>
<dbReference type="Proteomes" id="UP000028501">
    <property type="component" value="Chromosome"/>
</dbReference>
<dbReference type="EMBL" id="CP006577">
    <property type="protein sequence ID" value="AIG97357.1"/>
    <property type="molecule type" value="Genomic_DNA"/>
</dbReference>
<feature type="transmembrane region" description="Helical" evidence="2">
    <location>
        <begin position="206"/>
        <end position="226"/>
    </location>
</feature>
<dbReference type="RefSeq" id="WP_010878047.1">
    <property type="nucleotide sequence ID" value="NZ_CP006577.1"/>
</dbReference>
<evidence type="ECO:0000256" key="1">
    <source>
        <dbReference type="SAM" id="Coils"/>
    </source>
</evidence>
<dbReference type="AlphaFoldDB" id="A0A075WCQ7"/>
<dbReference type="SUPFAM" id="SSF90257">
    <property type="entry name" value="Myosin rod fragments"/>
    <property type="match status" value="1"/>
</dbReference>
<keyword evidence="2" id="KW-0472">Membrane</keyword>
<evidence type="ECO:0000313" key="3">
    <source>
        <dbReference type="EMBL" id="AIG97357.1"/>
    </source>
</evidence>
<keyword evidence="2" id="KW-0812">Transmembrane</keyword>
<organism evidence="3 4">
    <name type="scientific">Archaeoglobus fulgidus DSM 8774</name>
    <dbReference type="NCBI Taxonomy" id="1344584"/>
    <lineage>
        <taxon>Archaea</taxon>
        <taxon>Methanobacteriati</taxon>
        <taxon>Methanobacteriota</taxon>
        <taxon>Archaeoglobi</taxon>
        <taxon>Archaeoglobales</taxon>
        <taxon>Archaeoglobaceae</taxon>
        <taxon>Archaeoglobus</taxon>
    </lineage>
</organism>
<name>A0A075WCQ7_ARCFL</name>
<keyword evidence="1" id="KW-0175">Coiled coil</keyword>
<proteinExistence type="predicted"/>
<dbReference type="KEGG" id="afg:AFULGI_00005490"/>
<protein>
    <submittedName>
        <fullName evidence="3">Uncharacterized protein</fullName>
    </submittedName>
</protein>
<sequence length="228" mass="25862">MILLLLALISATTAFQGDVVNLTLNEQATVTLDECMYFLDTLQNSSTLPPGEYGIKITHSCLGNEQIEIRTNTTTDVITIKVEKDPNPEESLVEAENEVLSLRKEVQRLEGEVSYYKKLFEVLNKINVDLYDKLQNLATENDELKRELELYKSKAGNYSQLIDELRLELSKMNETVRQLQATNEDLQANLTKIDAELSRASANLELFQTLFFVTLSFLVGSAFALMRR</sequence>
<reference evidence="3 4" key="1">
    <citation type="submission" date="2013-07" db="EMBL/GenBank/DDBJ databases">
        <title>Genome of Archaeoglobus fulgidus.</title>
        <authorList>
            <person name="Fiebig A."/>
            <person name="Birkeland N.-K."/>
        </authorList>
    </citation>
    <scope>NUCLEOTIDE SEQUENCE [LARGE SCALE GENOMIC DNA]</scope>
    <source>
        <strain evidence="3 4">DSM 8774</strain>
    </source>
</reference>
<keyword evidence="2" id="KW-1133">Transmembrane helix</keyword>
<dbReference type="HOGENOM" id="CLU_1212564_0_0_2"/>
<dbReference type="GeneID" id="24794079"/>
<accession>A0A075WCQ7</accession>
<dbReference type="SMR" id="A0A075WCQ7"/>
<evidence type="ECO:0000313" key="4">
    <source>
        <dbReference type="Proteomes" id="UP000028501"/>
    </source>
</evidence>
<evidence type="ECO:0000256" key="2">
    <source>
        <dbReference type="SAM" id="Phobius"/>
    </source>
</evidence>